<dbReference type="PANTHER" id="PTHR38934">
    <property type="entry name" value="HYPHALLY REGULATED CELL WALL PROTEIN 1"/>
    <property type="match status" value="1"/>
</dbReference>
<organism evidence="5 6">
    <name type="scientific">Paramecium primaurelia</name>
    <dbReference type="NCBI Taxonomy" id="5886"/>
    <lineage>
        <taxon>Eukaryota</taxon>
        <taxon>Sar</taxon>
        <taxon>Alveolata</taxon>
        <taxon>Ciliophora</taxon>
        <taxon>Intramacronucleata</taxon>
        <taxon>Oligohymenophorea</taxon>
        <taxon>Peniculida</taxon>
        <taxon>Parameciidae</taxon>
        <taxon>Paramecium</taxon>
    </lineage>
</organism>
<dbReference type="EMBL" id="CAJJDM010000106">
    <property type="protein sequence ID" value="CAD8097011.1"/>
    <property type="molecule type" value="Genomic_DNA"/>
</dbReference>
<protein>
    <recommendedName>
        <fullName evidence="7">Insulin-like growth factor binding protein, N-terminal</fullName>
    </recommendedName>
</protein>
<sequence length="1015" mass="116859">MILLIVLLQTTHQTLIYQFYATSAIRDQWQDKNNNVNFNTCGGIQYFGKPSKTSWSDISRIFLDLESHSHIIVDAEFLRIDDNYSPYYLFLIDEISISHQSVISSQICGDTQLENVYTISITLQHNRRTVWIWANYLGGGLISLRLSIIKCQYESAGCIENYRTIYLQWKLHQYSFNQKLITNSDGWTFVSSSNYYTYFRCGNCQFLRFIELKYSTQLPPHQDVLIRFFKIQDTIIIVNYLYGKQTISSADQQVEILIRNHNDPILSLNIKTQLASVDSYIRDFEVFYTQAEIMFNKLNEGCLEQLDDKCLICQKGWIQDELLENCHPICGDGIVQGQEQCDDGNLISNDSCYLCKYSCQQFCSFCQFGICLQCQDGFIINANFNCCLNQIDNTCLICQEGWIQDELLKHCHPICGDGIVQGQEQCDDGNLISNDSCYLCKYSCQQFCSICQFGICLQCQDGFIINANFNCEPLCGNGNLTPYFTEQCEYNFYEGCLEQLDDKCLICQKGWIQDELLENCHPICGDGIVQGQEQCDDGNLISNDSCYLCKYSCQQFCSFCQFGICLQCQDGFIINANFDCDPLCGDGNLTPYTTEQCELAVNGVWDDCQECRFISIENCKINHFSICLKCEVGFALQENVCIPYCGDKLILEEYEDCDDGNQQPYDGCFQCMFQCIEDCKICERGQCILKCENGYEFVNNSCLSVCGDQIITKEEDCDDGNLQPYDGCFNCKYSCPENCFDCYQGTCLECNYQYQLLISNQCKQQLNCGDGLLQEQEECDDGNYQAADGCKDCFIEQNWICITMTRDSLSQCTFVKAPNLEINYLNMTQNKQYISIQFNQKVKIYTAQPLSETINFEISNIDKKNWNSSLYIIQDVGSDVSFGEFIVQIEIQQLLEFRPVLKIKLNQTVANLDDAILENVEKSITLQYPKFLDEIQKDYSQYLKNLNQFVIYSLSGVTGFSLLLENGDLFVEIMAILQFQQHLRYINLQYPENLEIYFTFNDMITIQPLLDFIIF</sequence>
<evidence type="ECO:0000313" key="5">
    <source>
        <dbReference type="EMBL" id="CAD8097011.1"/>
    </source>
</evidence>
<evidence type="ECO:0000256" key="2">
    <source>
        <dbReference type="ARBA" id="ARBA00022737"/>
    </source>
</evidence>
<dbReference type="Proteomes" id="UP000688137">
    <property type="component" value="Unassembled WGS sequence"/>
</dbReference>
<dbReference type="Pfam" id="PF13948">
    <property type="entry name" value="DUF4215"/>
    <property type="match status" value="8"/>
</dbReference>
<keyword evidence="6" id="KW-1185">Reference proteome</keyword>
<dbReference type="NCBIfam" id="TIGR02232">
    <property type="entry name" value="myxo_disulf_rpt"/>
    <property type="match status" value="4"/>
</dbReference>
<keyword evidence="1 4" id="KW-0732">Signal</keyword>
<evidence type="ECO:0000256" key="4">
    <source>
        <dbReference type="SAM" id="SignalP"/>
    </source>
</evidence>
<evidence type="ECO:0000313" key="6">
    <source>
        <dbReference type="Proteomes" id="UP000688137"/>
    </source>
</evidence>
<accession>A0A8S1P0P4</accession>
<keyword evidence="2" id="KW-0677">Repeat</keyword>
<evidence type="ECO:0000256" key="3">
    <source>
        <dbReference type="ARBA" id="ARBA00023157"/>
    </source>
</evidence>
<comment type="caution">
    <text evidence="5">The sequence shown here is derived from an EMBL/GenBank/DDBJ whole genome shotgun (WGS) entry which is preliminary data.</text>
</comment>
<feature type="chain" id="PRO_5035760632" description="Insulin-like growth factor binding protein, N-terminal" evidence="4">
    <location>
        <begin position="17"/>
        <end position="1015"/>
    </location>
</feature>
<dbReference type="OMA" id="NDSCYLC"/>
<reference evidence="5" key="1">
    <citation type="submission" date="2021-01" db="EMBL/GenBank/DDBJ databases">
        <authorList>
            <consortium name="Genoscope - CEA"/>
            <person name="William W."/>
        </authorList>
    </citation>
    <scope>NUCLEOTIDE SEQUENCE</scope>
</reference>
<evidence type="ECO:0008006" key="7">
    <source>
        <dbReference type="Google" id="ProtNLM"/>
    </source>
</evidence>
<name>A0A8S1P0P4_PARPR</name>
<proteinExistence type="predicted"/>
<gene>
    <name evidence="5" type="ORF">PPRIM_AZ9-3.1.T1030007</name>
</gene>
<dbReference type="InterPro" id="IPR011936">
    <property type="entry name" value="Myxo_disulph_rpt"/>
</dbReference>
<dbReference type="PANTHER" id="PTHR38934:SF6">
    <property type="entry name" value="CHROMOSOME UNDETERMINED SCAFFOLD_176, WHOLE GENOME SHOTGUN SEQUENCE"/>
    <property type="match status" value="1"/>
</dbReference>
<feature type="signal peptide" evidence="4">
    <location>
        <begin position="1"/>
        <end position="16"/>
    </location>
</feature>
<evidence type="ECO:0000256" key="1">
    <source>
        <dbReference type="ARBA" id="ARBA00022729"/>
    </source>
</evidence>
<keyword evidence="3" id="KW-1015">Disulfide bond</keyword>
<dbReference type="AlphaFoldDB" id="A0A8S1P0P4"/>